<name>A0ABR3Q7P0_9TREE</name>
<keyword evidence="2" id="KW-1185">Reference proteome</keyword>
<dbReference type="GeneID" id="95985745"/>
<gene>
    <name evidence="1" type="ORF">Q8F55_004702</name>
</gene>
<evidence type="ECO:0000313" key="2">
    <source>
        <dbReference type="Proteomes" id="UP001565368"/>
    </source>
</evidence>
<dbReference type="EMBL" id="JBBXJM010000003">
    <property type="protein sequence ID" value="KAL1410683.1"/>
    <property type="molecule type" value="Genomic_DNA"/>
</dbReference>
<evidence type="ECO:0008006" key="3">
    <source>
        <dbReference type="Google" id="ProtNLM"/>
    </source>
</evidence>
<proteinExistence type="predicted"/>
<dbReference type="RefSeq" id="XP_069210627.1">
    <property type="nucleotide sequence ID" value="XM_069353209.1"/>
</dbReference>
<reference evidence="1 2" key="1">
    <citation type="submission" date="2023-08" db="EMBL/GenBank/DDBJ databases">
        <title>Annotated Genome Sequence of Vanrija albida AlHP1.</title>
        <authorList>
            <person name="Herzog R."/>
        </authorList>
    </citation>
    <scope>NUCLEOTIDE SEQUENCE [LARGE SCALE GENOMIC DNA]</scope>
    <source>
        <strain evidence="1 2">AlHP1</strain>
    </source>
</reference>
<evidence type="ECO:0000313" key="1">
    <source>
        <dbReference type="EMBL" id="KAL1410683.1"/>
    </source>
</evidence>
<accession>A0ABR3Q7P0</accession>
<protein>
    <recommendedName>
        <fullName evidence="3">Fungal-type protein kinase domain-containing protein</fullName>
    </recommendedName>
</protein>
<dbReference type="Proteomes" id="UP001565368">
    <property type="component" value="Unassembled WGS sequence"/>
</dbReference>
<sequence>MSDSDRPPADAMARFHGSFYAFLSEILARATQYARDRPTRLIYLVDDGVDLQVLIVCQHDGGKYLTFSDCSKCRQGHLDERFVKALWTKLCAANGTLGVDRPARMVITYEPDKAGQPPAKKHNVKSDFCWTLEQAGFPPLTAEAGMDEWLDLLQTPDQGLDAATFFLDQFKPRWGDYLTLQDAVRLNDYGEIQTYDLSSTTPSAPDDALQRATRVRRFQSEFMESFTLTISEIWGEFLRFVPDADAIWIYAAFTHNQQLLTTVIGADGSGSPPQDKRQFHGAFRRPFTMPRGVRGVAHPARVVIKYQPNGEEAEHVEVDITWRPDDSGDSVDDMIDRLVDWNMAIANLREEEARYLLHSTPTSRSRTGDIRLVGDPCRLTERGFEWSDAFKEYIVKG</sequence>
<organism evidence="1 2">
    <name type="scientific">Vanrija albida</name>
    <dbReference type="NCBI Taxonomy" id="181172"/>
    <lineage>
        <taxon>Eukaryota</taxon>
        <taxon>Fungi</taxon>
        <taxon>Dikarya</taxon>
        <taxon>Basidiomycota</taxon>
        <taxon>Agaricomycotina</taxon>
        <taxon>Tremellomycetes</taxon>
        <taxon>Trichosporonales</taxon>
        <taxon>Trichosporonaceae</taxon>
        <taxon>Vanrija</taxon>
    </lineage>
</organism>
<comment type="caution">
    <text evidence="1">The sequence shown here is derived from an EMBL/GenBank/DDBJ whole genome shotgun (WGS) entry which is preliminary data.</text>
</comment>